<organism evidence="2 3">
    <name type="scientific">Gossypium anomalum</name>
    <dbReference type="NCBI Taxonomy" id="47600"/>
    <lineage>
        <taxon>Eukaryota</taxon>
        <taxon>Viridiplantae</taxon>
        <taxon>Streptophyta</taxon>
        <taxon>Embryophyta</taxon>
        <taxon>Tracheophyta</taxon>
        <taxon>Spermatophyta</taxon>
        <taxon>Magnoliopsida</taxon>
        <taxon>eudicotyledons</taxon>
        <taxon>Gunneridae</taxon>
        <taxon>Pentapetalae</taxon>
        <taxon>rosids</taxon>
        <taxon>malvids</taxon>
        <taxon>Malvales</taxon>
        <taxon>Malvaceae</taxon>
        <taxon>Malvoideae</taxon>
        <taxon>Gossypium</taxon>
    </lineage>
</organism>
<dbReference type="GO" id="GO:0010073">
    <property type="term" value="P:meristem maintenance"/>
    <property type="evidence" value="ECO:0007669"/>
    <property type="project" value="InterPro"/>
</dbReference>
<sequence length="236" mass="27182">MAEELIRLHHKYISVEQMKMPVDQVLQCYIRNMSGSLSPLIENYLREAGCKLDLKLISAFIERWRLETHTFDLPCEECTIILVDVQLQLGFLVDGSVLTGSTQSADWGVICYDLLGVISDDIYEGWIKMGWLRDTFSELGNDSTEAERIRYVRAYIIDIIGGYLMPNLSRNLVHLRWLLKLVDFRVADELSWGSTVLATLYQEMCGATKPNKPKSEVAYHYDNHTLGFAFHFYVLE</sequence>
<dbReference type="EMBL" id="JAHUZN010000006">
    <property type="protein sequence ID" value="KAG8490694.1"/>
    <property type="molecule type" value="Genomic_DNA"/>
</dbReference>
<comment type="caution">
    <text evidence="2">The sequence shown here is derived from an EMBL/GenBank/DDBJ whole genome shotgun (WGS) entry which is preliminary data.</text>
</comment>
<feature type="domain" description="Aminotransferase-like plant mobile" evidence="1">
    <location>
        <begin position="50"/>
        <end position="211"/>
    </location>
</feature>
<dbReference type="AlphaFoldDB" id="A0A8J5YQK4"/>
<name>A0A8J5YQK4_9ROSI</name>
<proteinExistence type="predicted"/>
<protein>
    <recommendedName>
        <fullName evidence="1">Aminotransferase-like plant mobile domain-containing protein</fullName>
    </recommendedName>
</protein>
<dbReference type="PANTHER" id="PTHR46033:SF8">
    <property type="entry name" value="PROTEIN MAINTENANCE OF MERISTEMS-LIKE"/>
    <property type="match status" value="1"/>
</dbReference>
<accession>A0A8J5YQK4</accession>
<reference evidence="2 3" key="1">
    <citation type="journal article" date="2021" name="bioRxiv">
        <title>The Gossypium anomalum genome as a resource for cotton improvement and evolutionary analysis of hybrid incompatibility.</title>
        <authorList>
            <person name="Grover C.E."/>
            <person name="Yuan D."/>
            <person name="Arick M.A."/>
            <person name="Miller E.R."/>
            <person name="Hu G."/>
            <person name="Peterson D.G."/>
            <person name="Wendel J.F."/>
            <person name="Udall J.A."/>
        </authorList>
    </citation>
    <scope>NUCLEOTIDE SEQUENCE [LARGE SCALE GENOMIC DNA]</scope>
    <source>
        <strain evidence="2">JFW-Udall</strain>
        <tissue evidence="2">Leaf</tissue>
    </source>
</reference>
<evidence type="ECO:0000313" key="2">
    <source>
        <dbReference type="EMBL" id="KAG8490694.1"/>
    </source>
</evidence>
<gene>
    <name evidence="2" type="ORF">CXB51_013805</name>
</gene>
<dbReference type="OrthoDB" id="1421598at2759"/>
<dbReference type="PANTHER" id="PTHR46033">
    <property type="entry name" value="PROTEIN MAIN-LIKE 2"/>
    <property type="match status" value="1"/>
</dbReference>
<evidence type="ECO:0000259" key="1">
    <source>
        <dbReference type="Pfam" id="PF10536"/>
    </source>
</evidence>
<evidence type="ECO:0000313" key="3">
    <source>
        <dbReference type="Proteomes" id="UP000701853"/>
    </source>
</evidence>
<dbReference type="Pfam" id="PF10536">
    <property type="entry name" value="PMD"/>
    <property type="match status" value="1"/>
</dbReference>
<keyword evidence="3" id="KW-1185">Reference proteome</keyword>
<dbReference type="InterPro" id="IPR044824">
    <property type="entry name" value="MAIN-like"/>
</dbReference>
<dbReference type="InterPro" id="IPR019557">
    <property type="entry name" value="AminoTfrase-like_pln_mobile"/>
</dbReference>
<dbReference type="Proteomes" id="UP000701853">
    <property type="component" value="Chromosome 6"/>
</dbReference>